<evidence type="ECO:0000256" key="3">
    <source>
        <dbReference type="ARBA" id="ARBA00023134"/>
    </source>
</evidence>
<dbReference type="SMART" id="SM00173">
    <property type="entry name" value="RAS"/>
    <property type="match status" value="1"/>
</dbReference>
<dbReference type="PROSITE" id="PS51421">
    <property type="entry name" value="RAS"/>
    <property type="match status" value="1"/>
</dbReference>
<dbReference type="GO" id="GO:0005525">
    <property type="term" value="F:GTP binding"/>
    <property type="evidence" value="ECO:0007669"/>
    <property type="project" value="UniProtKB-KW"/>
</dbReference>
<evidence type="ECO:0000256" key="4">
    <source>
        <dbReference type="SAM" id="MobiDB-lite"/>
    </source>
</evidence>
<dbReference type="InterPro" id="IPR020849">
    <property type="entry name" value="Small_GTPase_Ras-type"/>
</dbReference>
<dbReference type="SUPFAM" id="SSF52540">
    <property type="entry name" value="P-loop containing nucleoside triphosphate hydrolases"/>
    <property type="match status" value="1"/>
</dbReference>
<feature type="region of interest" description="Disordered" evidence="4">
    <location>
        <begin position="170"/>
        <end position="191"/>
    </location>
</feature>
<comment type="subcellular location">
    <subcellularLocation>
        <location evidence="1">Cell membrane</location>
        <topology evidence="1">Lipid-anchor</topology>
        <orientation evidence="1">Cytoplasmic side</orientation>
    </subcellularLocation>
</comment>
<comment type="caution">
    <text evidence="5">The sequence shown here is derived from an EMBL/GenBank/DDBJ whole genome shotgun (WGS) entry which is preliminary data.</text>
</comment>
<dbReference type="InterPro" id="IPR001806">
    <property type="entry name" value="Small_GTPase"/>
</dbReference>
<dbReference type="AlphaFoldDB" id="A0A4T0I0F2"/>
<dbReference type="PRINTS" id="PR00449">
    <property type="entry name" value="RASTRNSFRMNG"/>
</dbReference>
<feature type="compositionally biased region" description="Basic residues" evidence="4">
    <location>
        <begin position="170"/>
        <end position="185"/>
    </location>
</feature>
<dbReference type="SMART" id="SM00175">
    <property type="entry name" value="RAB"/>
    <property type="match status" value="1"/>
</dbReference>
<evidence type="ECO:0000313" key="5">
    <source>
        <dbReference type="EMBL" id="TIB09966.1"/>
    </source>
</evidence>
<proteinExistence type="predicted"/>
<dbReference type="Pfam" id="PF00071">
    <property type="entry name" value="Ras"/>
    <property type="match status" value="1"/>
</dbReference>
<dbReference type="GO" id="GO:0005886">
    <property type="term" value="C:plasma membrane"/>
    <property type="evidence" value="ECO:0007669"/>
    <property type="project" value="UniProtKB-SubCell"/>
</dbReference>
<keyword evidence="3" id="KW-0342">GTP-binding</keyword>
<keyword evidence="2" id="KW-0547">Nucleotide-binding</keyword>
<evidence type="ECO:0000256" key="2">
    <source>
        <dbReference type="ARBA" id="ARBA00022741"/>
    </source>
</evidence>
<organism evidence="5 6">
    <name type="scientific">Wallemia ichthyophaga</name>
    <dbReference type="NCBI Taxonomy" id="245174"/>
    <lineage>
        <taxon>Eukaryota</taxon>
        <taxon>Fungi</taxon>
        <taxon>Dikarya</taxon>
        <taxon>Basidiomycota</taxon>
        <taxon>Wallemiomycotina</taxon>
        <taxon>Wallemiomycetes</taxon>
        <taxon>Wallemiales</taxon>
        <taxon>Wallemiaceae</taxon>
        <taxon>Wallemia</taxon>
    </lineage>
</organism>
<evidence type="ECO:0000256" key="1">
    <source>
        <dbReference type="ARBA" id="ARBA00004342"/>
    </source>
</evidence>
<dbReference type="GO" id="GO:0003924">
    <property type="term" value="F:GTPase activity"/>
    <property type="evidence" value="ECO:0007669"/>
    <property type="project" value="InterPro"/>
</dbReference>
<accession>A0A4T0I0F2</accession>
<dbReference type="GO" id="GO:0007165">
    <property type="term" value="P:signal transduction"/>
    <property type="evidence" value="ECO:0007669"/>
    <property type="project" value="InterPro"/>
</dbReference>
<gene>
    <name evidence="5" type="ORF">E3P90_03059</name>
</gene>
<dbReference type="EMBL" id="SPOF01000035">
    <property type="protein sequence ID" value="TIB09966.1"/>
    <property type="molecule type" value="Genomic_DNA"/>
</dbReference>
<dbReference type="PANTHER" id="PTHR24070">
    <property type="entry name" value="RAS, DI-RAS, AND RHEB FAMILY MEMBERS OF SMALL GTPASE SUPERFAMILY"/>
    <property type="match status" value="1"/>
</dbReference>
<dbReference type="Proteomes" id="UP000306954">
    <property type="component" value="Unassembled WGS sequence"/>
</dbReference>
<protein>
    <submittedName>
        <fullName evidence="5">Uncharacterized protein</fullName>
    </submittedName>
</protein>
<name>A0A4T0I0F2_WALIC</name>
<dbReference type="InterPro" id="IPR005225">
    <property type="entry name" value="Small_GTP-bd"/>
</dbReference>
<reference evidence="5 6" key="1">
    <citation type="submission" date="2019-03" db="EMBL/GenBank/DDBJ databases">
        <title>Sequencing 23 genomes of Wallemia ichthyophaga.</title>
        <authorList>
            <person name="Gostincar C."/>
        </authorList>
    </citation>
    <scope>NUCLEOTIDE SEQUENCE [LARGE SCALE GENOMIC DNA]</scope>
    <source>
        <strain evidence="5 6">EXF-8621</strain>
    </source>
</reference>
<dbReference type="Gene3D" id="3.40.50.300">
    <property type="entry name" value="P-loop containing nucleotide triphosphate hydrolases"/>
    <property type="match status" value="1"/>
</dbReference>
<dbReference type="NCBIfam" id="TIGR00231">
    <property type="entry name" value="small_GTP"/>
    <property type="match status" value="1"/>
</dbReference>
<sequence>MVEAKLTGKRSMIQLNPNSRLHVQIEDSFTKIAQMEQGKPCRMQITDTAGVEQMVSLRESVIRESSAFLLVFALNNPSTYHDLMPIMEDIKRIKDTNDVKRIPILLCGNKVDLGFEIVKPDLLGTGMFPADFKPTGALQGLSYLETSAKLEIGVEKAFMDLAKMYIDARKHRKRRHRERSRKGSKSKCILM</sequence>
<dbReference type="InterPro" id="IPR027417">
    <property type="entry name" value="P-loop_NTPase"/>
</dbReference>
<dbReference type="PROSITE" id="PS51419">
    <property type="entry name" value="RAB"/>
    <property type="match status" value="1"/>
</dbReference>
<evidence type="ECO:0000313" key="6">
    <source>
        <dbReference type="Proteomes" id="UP000306954"/>
    </source>
</evidence>